<feature type="domain" description="Large ribosomal subunit protein bL25 L25" evidence="5">
    <location>
        <begin position="15"/>
        <end position="95"/>
    </location>
</feature>
<evidence type="ECO:0000256" key="3">
    <source>
        <dbReference type="ARBA" id="ARBA00022980"/>
    </source>
</evidence>
<dbReference type="Pfam" id="PF01386">
    <property type="entry name" value="Ribosomal_L25p"/>
    <property type="match status" value="1"/>
</dbReference>
<dbReference type="Gene3D" id="2.170.120.20">
    <property type="entry name" value="Ribosomal protein L25, beta domain"/>
    <property type="match status" value="1"/>
</dbReference>
<dbReference type="SUPFAM" id="SSF50715">
    <property type="entry name" value="Ribosomal protein L25-like"/>
    <property type="match status" value="1"/>
</dbReference>
<dbReference type="Pfam" id="PF14693">
    <property type="entry name" value="Ribosomal_TL5_C"/>
    <property type="match status" value="1"/>
</dbReference>
<dbReference type="InterPro" id="IPR037121">
    <property type="entry name" value="Ribosomal_bL25_C"/>
</dbReference>
<accession>A0A5J4PVD4</accession>
<dbReference type="NCBIfam" id="NF004132">
    <property type="entry name" value="PRK05618.2-2"/>
    <property type="match status" value="1"/>
</dbReference>
<name>A0A5J4PVD4_9ZZZZ</name>
<gene>
    <name evidence="7" type="ORF">EZS27_036090</name>
</gene>
<dbReference type="GO" id="GO:0006412">
    <property type="term" value="P:translation"/>
    <property type="evidence" value="ECO:0007669"/>
    <property type="project" value="InterPro"/>
</dbReference>
<sequence length="201" mass="21974">MKSIEINGTVRSIAARSSEKSRALKEIRKNSSVPCVIYGGKENIHFTVEDAVLRSLVYTPDIYIVNLVIDGQKLTAILKEIQFHPVSDKILHVDFLEISATKPIVMEVPVLLEGLPEGVKAGGKLALQMRKLKVRALYKNIPEKLILDVNDLGLGKTIKVSELSFEGLELLNAKDNVVCSVKLTRAARGLAAADKEKAATS</sequence>
<evidence type="ECO:0000313" key="7">
    <source>
        <dbReference type="EMBL" id="KAA6313082.1"/>
    </source>
</evidence>
<evidence type="ECO:0000256" key="4">
    <source>
        <dbReference type="ARBA" id="ARBA00023274"/>
    </source>
</evidence>
<dbReference type="GO" id="GO:0022625">
    <property type="term" value="C:cytosolic large ribosomal subunit"/>
    <property type="evidence" value="ECO:0007669"/>
    <property type="project" value="TreeGrafter"/>
</dbReference>
<dbReference type="InterPro" id="IPR020930">
    <property type="entry name" value="Ribosomal_uL5_bac-type"/>
</dbReference>
<keyword evidence="4" id="KW-0687">Ribonucleoprotein</keyword>
<evidence type="ECO:0000259" key="6">
    <source>
        <dbReference type="Pfam" id="PF14693"/>
    </source>
</evidence>
<dbReference type="PANTHER" id="PTHR33284">
    <property type="entry name" value="RIBOSOMAL PROTEIN L25/GLN-TRNA SYNTHETASE, ANTI-CODON-BINDING DOMAIN-CONTAINING PROTEIN"/>
    <property type="match status" value="1"/>
</dbReference>
<dbReference type="InterPro" id="IPR029751">
    <property type="entry name" value="Ribosomal_L25_dom"/>
</dbReference>
<protein>
    <submittedName>
        <fullName evidence="7">50S ribosomal protein L25</fullName>
    </submittedName>
</protein>
<dbReference type="AlphaFoldDB" id="A0A5J4PVD4"/>
<dbReference type="HAMAP" id="MF_01334">
    <property type="entry name" value="Ribosomal_bL25_CTC"/>
    <property type="match status" value="1"/>
</dbReference>
<evidence type="ECO:0000256" key="2">
    <source>
        <dbReference type="ARBA" id="ARBA00022884"/>
    </source>
</evidence>
<evidence type="ECO:0000256" key="1">
    <source>
        <dbReference type="ARBA" id="ARBA00022730"/>
    </source>
</evidence>
<keyword evidence="3 7" id="KW-0689">Ribosomal protein</keyword>
<evidence type="ECO:0000259" key="5">
    <source>
        <dbReference type="Pfam" id="PF01386"/>
    </source>
</evidence>
<feature type="domain" description="Large ribosomal subunit protein bL25 beta" evidence="6">
    <location>
        <begin position="104"/>
        <end position="183"/>
    </location>
</feature>
<dbReference type="InterPro" id="IPR020057">
    <property type="entry name" value="Ribosomal_bL25_b-dom"/>
</dbReference>
<organism evidence="7">
    <name type="scientific">termite gut metagenome</name>
    <dbReference type="NCBI Taxonomy" id="433724"/>
    <lineage>
        <taxon>unclassified sequences</taxon>
        <taxon>metagenomes</taxon>
        <taxon>organismal metagenomes</taxon>
    </lineage>
</organism>
<dbReference type="PANTHER" id="PTHR33284:SF1">
    <property type="entry name" value="RIBOSOMAL PROTEIN L25_GLN-TRNA SYNTHETASE, ANTI-CODON-BINDING DOMAIN-CONTAINING PROTEIN"/>
    <property type="match status" value="1"/>
</dbReference>
<proteinExistence type="inferred from homology"/>
<dbReference type="InterPro" id="IPR001021">
    <property type="entry name" value="Ribosomal_bL25_long"/>
</dbReference>
<dbReference type="CDD" id="cd00495">
    <property type="entry name" value="Ribosomal_L25_TL5_CTC"/>
    <property type="match status" value="1"/>
</dbReference>
<dbReference type="InterPro" id="IPR011035">
    <property type="entry name" value="Ribosomal_bL25/Gln-tRNA_synth"/>
</dbReference>
<dbReference type="NCBIfam" id="TIGR00731">
    <property type="entry name" value="bL25_bact_ctc"/>
    <property type="match status" value="1"/>
</dbReference>
<dbReference type="InterPro" id="IPR020056">
    <property type="entry name" value="Rbsml_bL25/Gln-tRNA_synth_N"/>
</dbReference>
<dbReference type="EMBL" id="SNRY01006220">
    <property type="protein sequence ID" value="KAA6313082.1"/>
    <property type="molecule type" value="Genomic_DNA"/>
</dbReference>
<keyword evidence="2" id="KW-0694">RNA-binding</keyword>
<dbReference type="Gene3D" id="2.40.240.10">
    <property type="entry name" value="Ribosomal Protein L25, Chain P"/>
    <property type="match status" value="1"/>
</dbReference>
<reference evidence="7" key="1">
    <citation type="submission" date="2019-03" db="EMBL/GenBank/DDBJ databases">
        <title>Single cell metagenomics reveals metabolic interactions within the superorganism composed of flagellate Streblomastix strix and complex community of Bacteroidetes bacteria on its surface.</title>
        <authorList>
            <person name="Treitli S.C."/>
            <person name="Kolisko M."/>
            <person name="Husnik F."/>
            <person name="Keeling P."/>
            <person name="Hampl V."/>
        </authorList>
    </citation>
    <scope>NUCLEOTIDE SEQUENCE</scope>
    <source>
        <strain evidence="7">STM</strain>
    </source>
</reference>
<comment type="caution">
    <text evidence="7">The sequence shown here is derived from an EMBL/GenBank/DDBJ whole genome shotgun (WGS) entry which is preliminary data.</text>
</comment>
<keyword evidence="1" id="KW-0699">rRNA-binding</keyword>
<dbReference type="GO" id="GO:0008097">
    <property type="term" value="F:5S rRNA binding"/>
    <property type="evidence" value="ECO:0007669"/>
    <property type="project" value="InterPro"/>
</dbReference>
<dbReference type="GO" id="GO:0003735">
    <property type="term" value="F:structural constituent of ribosome"/>
    <property type="evidence" value="ECO:0007669"/>
    <property type="project" value="InterPro"/>
</dbReference>